<dbReference type="GO" id="GO:0045174">
    <property type="term" value="F:glutathione dehydrogenase (ascorbate) activity"/>
    <property type="evidence" value="ECO:0007669"/>
    <property type="project" value="UniProtKB-ARBA"/>
</dbReference>
<evidence type="ECO:0000313" key="4">
    <source>
        <dbReference type="EMBL" id="KAF2827638.1"/>
    </source>
</evidence>
<dbReference type="SUPFAM" id="SSF52833">
    <property type="entry name" value="Thioredoxin-like"/>
    <property type="match status" value="1"/>
</dbReference>
<evidence type="ECO:0000259" key="2">
    <source>
        <dbReference type="PROSITE" id="PS50404"/>
    </source>
</evidence>
<gene>
    <name evidence="4" type="ORF">CC86DRAFT_405749</name>
</gene>
<dbReference type="EMBL" id="MU006224">
    <property type="protein sequence ID" value="KAF2827638.1"/>
    <property type="molecule type" value="Genomic_DNA"/>
</dbReference>
<dbReference type="InterPro" id="IPR005442">
    <property type="entry name" value="GST_omega"/>
</dbReference>
<sequence>MGKDHPDADLHPEATGPAAHIVKAHQAEHPLKLYSGWFCPFVQRVWIALEEKNIPYQYIEVNPYNKPQSLLDLNPRGLVPTLQYENKPLYESTVLCEFLEDAFPGNTPHLLPKDPYERARTRIWIDYVGTRIIPAYHRFLQHQGASGLSEKRQDFLSHIAAFTREMHPSGPFFLGAEFSLIDVVLAPWAVRMWVFDHFKDGGLGIPEGGEDELVWRRWRRWVEGVQGRSSVRNTLSEREWYLPIYKRYAEDTAQSEAAKAVRAGRGIP</sequence>
<dbReference type="InterPro" id="IPR040079">
    <property type="entry name" value="Glutathione_S-Trfase"/>
</dbReference>
<evidence type="ECO:0000259" key="3">
    <source>
        <dbReference type="PROSITE" id="PS50405"/>
    </source>
</evidence>
<dbReference type="SFLD" id="SFLDG00358">
    <property type="entry name" value="Main_(cytGST)"/>
    <property type="match status" value="1"/>
</dbReference>
<dbReference type="Pfam" id="PF13409">
    <property type="entry name" value="GST_N_2"/>
    <property type="match status" value="1"/>
</dbReference>
<name>A0A6A7A4C1_9PLEO</name>
<reference evidence="4" key="1">
    <citation type="journal article" date="2020" name="Stud. Mycol.">
        <title>101 Dothideomycetes genomes: a test case for predicting lifestyles and emergence of pathogens.</title>
        <authorList>
            <person name="Haridas S."/>
            <person name="Albert R."/>
            <person name="Binder M."/>
            <person name="Bloem J."/>
            <person name="Labutti K."/>
            <person name="Salamov A."/>
            <person name="Andreopoulos B."/>
            <person name="Baker S."/>
            <person name="Barry K."/>
            <person name="Bills G."/>
            <person name="Bluhm B."/>
            <person name="Cannon C."/>
            <person name="Castanera R."/>
            <person name="Culley D."/>
            <person name="Daum C."/>
            <person name="Ezra D."/>
            <person name="Gonzalez J."/>
            <person name="Henrissat B."/>
            <person name="Kuo A."/>
            <person name="Liang C."/>
            <person name="Lipzen A."/>
            <person name="Lutzoni F."/>
            <person name="Magnuson J."/>
            <person name="Mondo S."/>
            <person name="Nolan M."/>
            <person name="Ohm R."/>
            <person name="Pangilinan J."/>
            <person name="Park H.-J."/>
            <person name="Ramirez L."/>
            <person name="Alfaro M."/>
            <person name="Sun H."/>
            <person name="Tritt A."/>
            <person name="Yoshinaga Y."/>
            <person name="Zwiers L.-H."/>
            <person name="Turgeon B."/>
            <person name="Goodwin S."/>
            <person name="Spatafora J."/>
            <person name="Crous P."/>
            <person name="Grigoriev I."/>
        </authorList>
    </citation>
    <scope>NUCLEOTIDE SEQUENCE</scope>
    <source>
        <strain evidence="4">CBS 113818</strain>
    </source>
</reference>
<dbReference type="InterPro" id="IPR050983">
    <property type="entry name" value="GST_Omega/HSP26"/>
</dbReference>
<dbReference type="PANTHER" id="PTHR43968">
    <property type="match status" value="1"/>
</dbReference>
<organism evidence="4 5">
    <name type="scientific">Ophiobolus disseminans</name>
    <dbReference type="NCBI Taxonomy" id="1469910"/>
    <lineage>
        <taxon>Eukaryota</taxon>
        <taxon>Fungi</taxon>
        <taxon>Dikarya</taxon>
        <taxon>Ascomycota</taxon>
        <taxon>Pezizomycotina</taxon>
        <taxon>Dothideomycetes</taxon>
        <taxon>Pleosporomycetidae</taxon>
        <taxon>Pleosporales</taxon>
        <taxon>Pleosporineae</taxon>
        <taxon>Phaeosphaeriaceae</taxon>
        <taxon>Ophiobolus</taxon>
    </lineage>
</organism>
<dbReference type="InterPro" id="IPR004045">
    <property type="entry name" value="Glutathione_S-Trfase_N"/>
</dbReference>
<dbReference type="PANTHER" id="PTHR43968:SF13">
    <property type="entry name" value="GLUTATHIONE TRANSFERASE OMEGA-1"/>
    <property type="match status" value="1"/>
</dbReference>
<dbReference type="CDD" id="cd00570">
    <property type="entry name" value="GST_N_family"/>
    <property type="match status" value="1"/>
</dbReference>
<keyword evidence="1" id="KW-0560">Oxidoreductase</keyword>
<proteinExistence type="predicted"/>
<dbReference type="AlphaFoldDB" id="A0A6A7A4C1"/>
<keyword evidence="5" id="KW-1185">Reference proteome</keyword>
<protein>
    <submittedName>
        <fullName evidence="4">Glutathione transferase omega-1</fullName>
    </submittedName>
</protein>
<dbReference type="GO" id="GO:0005737">
    <property type="term" value="C:cytoplasm"/>
    <property type="evidence" value="ECO:0007669"/>
    <property type="project" value="InterPro"/>
</dbReference>
<accession>A0A6A7A4C1</accession>
<dbReference type="PROSITE" id="PS50404">
    <property type="entry name" value="GST_NTER"/>
    <property type="match status" value="1"/>
</dbReference>
<dbReference type="Gene3D" id="1.20.1050.10">
    <property type="match status" value="1"/>
</dbReference>
<dbReference type="InterPro" id="IPR036282">
    <property type="entry name" value="Glutathione-S-Trfase_C_sf"/>
</dbReference>
<feature type="domain" description="GST N-terminal" evidence="2">
    <location>
        <begin position="29"/>
        <end position="107"/>
    </location>
</feature>
<dbReference type="Gene3D" id="3.40.30.10">
    <property type="entry name" value="Glutaredoxin"/>
    <property type="match status" value="1"/>
</dbReference>
<dbReference type="GO" id="GO:0004364">
    <property type="term" value="F:glutathione transferase activity"/>
    <property type="evidence" value="ECO:0007669"/>
    <property type="project" value="InterPro"/>
</dbReference>
<evidence type="ECO:0000256" key="1">
    <source>
        <dbReference type="ARBA" id="ARBA00023002"/>
    </source>
</evidence>
<keyword evidence="4" id="KW-0808">Transferase</keyword>
<dbReference type="PRINTS" id="PR01625">
    <property type="entry name" value="GSTRNSFRASEO"/>
</dbReference>
<dbReference type="Pfam" id="PF13410">
    <property type="entry name" value="GST_C_2"/>
    <property type="match status" value="1"/>
</dbReference>
<evidence type="ECO:0000313" key="5">
    <source>
        <dbReference type="Proteomes" id="UP000799424"/>
    </source>
</evidence>
<dbReference type="PROSITE" id="PS50405">
    <property type="entry name" value="GST_CTER"/>
    <property type="match status" value="1"/>
</dbReference>
<dbReference type="Proteomes" id="UP000799424">
    <property type="component" value="Unassembled WGS sequence"/>
</dbReference>
<dbReference type="InterPro" id="IPR036249">
    <property type="entry name" value="Thioredoxin-like_sf"/>
</dbReference>
<feature type="domain" description="GST C-terminal" evidence="3">
    <location>
        <begin position="114"/>
        <end position="244"/>
    </location>
</feature>
<dbReference type="InterPro" id="IPR010987">
    <property type="entry name" value="Glutathione-S-Trfase_C-like"/>
</dbReference>
<dbReference type="SFLD" id="SFLDS00019">
    <property type="entry name" value="Glutathione_Transferase_(cytos"/>
    <property type="match status" value="1"/>
</dbReference>
<dbReference type="SUPFAM" id="SSF47616">
    <property type="entry name" value="GST C-terminal domain-like"/>
    <property type="match status" value="1"/>
</dbReference>
<dbReference type="OrthoDB" id="4951845at2759"/>